<dbReference type="EMBL" id="CM044706">
    <property type="protein sequence ID" value="KAI5659535.1"/>
    <property type="molecule type" value="Genomic_DNA"/>
</dbReference>
<evidence type="ECO:0000313" key="2">
    <source>
        <dbReference type="Proteomes" id="UP001060085"/>
    </source>
</evidence>
<keyword evidence="2" id="KW-1185">Reference proteome</keyword>
<sequence>MHRSGAPHSVSRLHCTWLVPHIRSSFNDGRSTWRSQEGLESKVGLKTDLIVIWRVWLIWNRVLVRCLAGIEYEMPELSSDDLVMRFGLCPYSAIVALHILLNSGVEVSLMYFDSLRLSSCVRTPFVDSSISVVKAIKEKCFLVTSHELFFVKLHHFHLFTLSLGFFYFLEPCVLSVLLVFSLRSFPLLVSRGTQIPYSATINLYGRKGTLLGGPSRAVSSSSSSYSLKEIFPERDLIPVIDLSDRIGRGASIEKDPREPKSNLEMMPEQERVAPANVEGVGTFVAGGSRYLYPPFQRYPHYFGVGSGSMISVVIEIPGMDALFYTARQARRQEAARAATLEMELVQIREAHAAREREILELVDERDWLRRFLAQFLSSAKGSIDRVCVELESQPECSGTSGVLVGTWHSSLRTVDTRSPGFCYYWNFLVFRNMSGSQSPNRADQVMSENSQNRQSEPTREATPRPEQATHKVIENFMIKMTELLETSMATRRNERVPVTGADEALERFLKVRPPEFYGDVEQEIKAELFLEQLNDIYDTLKYEDALRVTFAAFRLRGMAKDWWLRASEARTLKNQPWTWNDFQEEFKKEYIPLWVREQREDEFQQLRQGNLTVAQYTAKFNRLAKYCLRLIDTDENKTICERIKG</sequence>
<organism evidence="1 2">
    <name type="scientific">Catharanthus roseus</name>
    <name type="common">Madagascar periwinkle</name>
    <name type="synonym">Vinca rosea</name>
    <dbReference type="NCBI Taxonomy" id="4058"/>
    <lineage>
        <taxon>Eukaryota</taxon>
        <taxon>Viridiplantae</taxon>
        <taxon>Streptophyta</taxon>
        <taxon>Embryophyta</taxon>
        <taxon>Tracheophyta</taxon>
        <taxon>Spermatophyta</taxon>
        <taxon>Magnoliopsida</taxon>
        <taxon>eudicotyledons</taxon>
        <taxon>Gunneridae</taxon>
        <taxon>Pentapetalae</taxon>
        <taxon>asterids</taxon>
        <taxon>lamiids</taxon>
        <taxon>Gentianales</taxon>
        <taxon>Apocynaceae</taxon>
        <taxon>Rauvolfioideae</taxon>
        <taxon>Vinceae</taxon>
        <taxon>Catharanthinae</taxon>
        <taxon>Catharanthus</taxon>
    </lineage>
</organism>
<reference evidence="2" key="1">
    <citation type="journal article" date="2023" name="Nat. Plants">
        <title>Single-cell RNA sequencing provides a high-resolution roadmap for understanding the multicellular compartmentation of specialized metabolism.</title>
        <authorList>
            <person name="Sun S."/>
            <person name="Shen X."/>
            <person name="Li Y."/>
            <person name="Li Y."/>
            <person name="Wang S."/>
            <person name="Li R."/>
            <person name="Zhang H."/>
            <person name="Shen G."/>
            <person name="Guo B."/>
            <person name="Wei J."/>
            <person name="Xu J."/>
            <person name="St-Pierre B."/>
            <person name="Chen S."/>
            <person name="Sun C."/>
        </authorList>
    </citation>
    <scope>NUCLEOTIDE SEQUENCE [LARGE SCALE GENOMIC DNA]</scope>
</reference>
<comment type="caution">
    <text evidence="1">The sequence shown here is derived from an EMBL/GenBank/DDBJ whole genome shotgun (WGS) entry which is preliminary data.</text>
</comment>
<gene>
    <name evidence="1" type="ORF">M9H77_28328</name>
</gene>
<proteinExistence type="predicted"/>
<dbReference type="Proteomes" id="UP001060085">
    <property type="component" value="Linkage Group LG06"/>
</dbReference>
<protein>
    <submittedName>
        <fullName evidence="1">Uncharacterized protein</fullName>
    </submittedName>
</protein>
<name>A0ACC0AGQ0_CATRO</name>
<evidence type="ECO:0000313" key="1">
    <source>
        <dbReference type="EMBL" id="KAI5659535.1"/>
    </source>
</evidence>
<accession>A0ACC0AGQ0</accession>